<evidence type="ECO:0000256" key="5">
    <source>
        <dbReference type="PIRSR" id="PIRSR604808-2"/>
    </source>
</evidence>
<dbReference type="Pfam" id="PF03372">
    <property type="entry name" value="Exo_endo_phos"/>
    <property type="match status" value="1"/>
</dbReference>
<dbReference type="InterPro" id="IPR036691">
    <property type="entry name" value="Endo/exonu/phosph_ase_sf"/>
</dbReference>
<reference evidence="8 9" key="1">
    <citation type="submission" date="2024-09" db="EMBL/GenBank/DDBJ databases">
        <title>Chromosome-scale assembly of Riccia sorocarpa.</title>
        <authorList>
            <person name="Paukszto L."/>
        </authorList>
    </citation>
    <scope>NUCLEOTIDE SEQUENCE [LARGE SCALE GENOMIC DNA]</scope>
    <source>
        <strain evidence="8">LP-2024</strain>
        <tissue evidence="8">Aerial parts of the thallus</tissue>
    </source>
</reference>
<keyword evidence="4 5" id="KW-0460">Magnesium</keyword>
<feature type="compositionally biased region" description="Polar residues" evidence="6">
    <location>
        <begin position="55"/>
        <end position="64"/>
    </location>
</feature>
<evidence type="ECO:0000256" key="1">
    <source>
        <dbReference type="ARBA" id="ARBA00007092"/>
    </source>
</evidence>
<name>A0ABD3GKT2_9MARC</name>
<dbReference type="InterPro" id="IPR005135">
    <property type="entry name" value="Endo/exonuclease/phosphatase"/>
</dbReference>
<dbReference type="Proteomes" id="UP001633002">
    <property type="component" value="Unassembled WGS sequence"/>
</dbReference>
<keyword evidence="2 5" id="KW-0479">Metal-binding</keyword>
<dbReference type="GO" id="GO:0046872">
    <property type="term" value="F:metal ion binding"/>
    <property type="evidence" value="ECO:0007669"/>
    <property type="project" value="UniProtKB-KW"/>
</dbReference>
<evidence type="ECO:0000256" key="4">
    <source>
        <dbReference type="ARBA" id="ARBA00022842"/>
    </source>
</evidence>
<feature type="binding site" evidence="5">
    <location>
        <position position="248"/>
    </location>
    <ligand>
        <name>Mg(2+)</name>
        <dbReference type="ChEBI" id="CHEBI:18420"/>
        <label>1</label>
    </ligand>
</feature>
<dbReference type="GO" id="GO:0016787">
    <property type="term" value="F:hydrolase activity"/>
    <property type="evidence" value="ECO:0007669"/>
    <property type="project" value="UniProtKB-KW"/>
</dbReference>
<keyword evidence="3" id="KW-0378">Hydrolase</keyword>
<comment type="caution">
    <text evidence="8">The sequence shown here is derived from an EMBL/GenBank/DDBJ whole genome shotgun (WGS) entry which is preliminary data.</text>
</comment>
<dbReference type="SUPFAM" id="SSF56219">
    <property type="entry name" value="DNase I-like"/>
    <property type="match status" value="1"/>
</dbReference>
<evidence type="ECO:0000313" key="8">
    <source>
        <dbReference type="EMBL" id="KAL3677809.1"/>
    </source>
</evidence>
<dbReference type="PANTHER" id="PTHR22748">
    <property type="entry name" value="AP ENDONUCLEASE"/>
    <property type="match status" value="1"/>
</dbReference>
<evidence type="ECO:0000256" key="2">
    <source>
        <dbReference type="ARBA" id="ARBA00022723"/>
    </source>
</evidence>
<dbReference type="InterPro" id="IPR004808">
    <property type="entry name" value="AP_endonuc_1"/>
</dbReference>
<evidence type="ECO:0000256" key="6">
    <source>
        <dbReference type="SAM" id="MobiDB-lite"/>
    </source>
</evidence>
<proteinExistence type="inferred from homology"/>
<sequence>MGAGPLRPNLGRTGVQSSPAQAEIPRPPAEGDGDGEFTPIRPNPRKDRSKEASHTDTGSTSGSNRFAVLGEASDLNLSPVHNQGGKDDVLVQVNDLEQTPCLPKQSKKKGSTPRSSGSKLRGPTEKTSPGVGECYIDPFPQSGPVFAERSVNHLLDPTVVFSGGLTSPEEFGRGPKKKLSVDFPSPRLERASVLKAAEKRRALEHLDLSGCKLAERFEQTSDSESERDKARKHRDDSLNAGLKILSWNVRGLSRVRKRTAVKLWINKKARQSSVVALQEVKVENWGIRNWMKNVRRGGTVIYDPPRESKGDTALILSNQLKVLASGIGNNGMMAWASVQQGDRKFGVMSIHAPNRRSSRLEFWSVMREIIKDGDWCIVGDYNQVELEDDSCGKSTLIRGREDRMWKSMAIELGMVDMYFCSASLIGDRFTRSAKRGERQDRARLDRVYMTRGASWVNYIHSMEHGISSLSDHGPVIADCRFEAPRRGTETHSYFKMDVFELRDTETVREVLREARAKREAAGKTSHHLAEEVAWRKEQLNPDSTPMEVEALAQAEQRLKQHELYEARKWAKWAREALEVLEGDEGEEITEKEEILEKVHEFYQTLFSSEPRTSSKTAALLEVLDLVQARVSRPDNDMIIAVPDREEIENVVFSLPVNKAPGYDGLTIEGDSRVFRRLEQTARRVKKPTVEDLVSNRASMIGDGHDGMQLSTLVLTETEEASLEWLNTLTVGDTPLKLLSEWTWGRPKPNQGGLEPQMETVMAWPGYSRPKAVDMAHLAAWFSHATAC</sequence>
<keyword evidence="9" id="KW-1185">Reference proteome</keyword>
<feature type="binding site" evidence="5">
    <location>
        <position position="279"/>
    </location>
    <ligand>
        <name>Mg(2+)</name>
        <dbReference type="ChEBI" id="CHEBI:18420"/>
        <label>1</label>
    </ligand>
</feature>
<dbReference type="PANTHER" id="PTHR22748:SF4">
    <property type="entry name" value="DNA-(APURINIC OR APYRIMIDINIC SITE) ENDONUCLEASE 2"/>
    <property type="match status" value="1"/>
</dbReference>
<comment type="similarity">
    <text evidence="1">Belongs to the DNA repair enzymes AP/ExoA family.</text>
</comment>
<organism evidence="8 9">
    <name type="scientific">Riccia sorocarpa</name>
    <dbReference type="NCBI Taxonomy" id="122646"/>
    <lineage>
        <taxon>Eukaryota</taxon>
        <taxon>Viridiplantae</taxon>
        <taxon>Streptophyta</taxon>
        <taxon>Embryophyta</taxon>
        <taxon>Marchantiophyta</taxon>
        <taxon>Marchantiopsida</taxon>
        <taxon>Marchantiidae</taxon>
        <taxon>Marchantiales</taxon>
        <taxon>Ricciaceae</taxon>
        <taxon>Riccia</taxon>
    </lineage>
</organism>
<evidence type="ECO:0000313" key="9">
    <source>
        <dbReference type="Proteomes" id="UP001633002"/>
    </source>
</evidence>
<protein>
    <recommendedName>
        <fullName evidence="7">Endonuclease/exonuclease/phosphatase domain-containing protein</fullName>
    </recommendedName>
</protein>
<feature type="domain" description="Endonuclease/exonuclease/phosphatase" evidence="7">
    <location>
        <begin position="245"/>
        <end position="472"/>
    </location>
</feature>
<evidence type="ECO:0000259" key="7">
    <source>
        <dbReference type="Pfam" id="PF03372"/>
    </source>
</evidence>
<feature type="region of interest" description="Disordered" evidence="6">
    <location>
        <begin position="1"/>
        <end position="136"/>
    </location>
</feature>
<dbReference type="EMBL" id="JBJQOH010000007">
    <property type="protein sequence ID" value="KAL3677809.1"/>
    <property type="molecule type" value="Genomic_DNA"/>
</dbReference>
<dbReference type="Gene3D" id="3.60.10.10">
    <property type="entry name" value="Endonuclease/exonuclease/phosphatase"/>
    <property type="match status" value="1"/>
</dbReference>
<evidence type="ECO:0000256" key="3">
    <source>
        <dbReference type="ARBA" id="ARBA00022801"/>
    </source>
</evidence>
<keyword evidence="5" id="KW-0464">Manganese</keyword>
<accession>A0ABD3GKT2</accession>
<comment type="cofactor">
    <cofactor evidence="5">
        <name>Mg(2+)</name>
        <dbReference type="ChEBI" id="CHEBI:18420"/>
    </cofactor>
    <cofactor evidence="5">
        <name>Mn(2+)</name>
        <dbReference type="ChEBI" id="CHEBI:29035"/>
    </cofactor>
    <text evidence="5">Probably binds two magnesium or manganese ions per subunit.</text>
</comment>
<feature type="compositionally biased region" description="Basic and acidic residues" evidence="6">
    <location>
        <begin position="44"/>
        <end position="54"/>
    </location>
</feature>
<gene>
    <name evidence="8" type="ORF">R1sor_020765</name>
</gene>
<dbReference type="AlphaFoldDB" id="A0ABD3GKT2"/>